<gene>
    <name evidence="2" type="ORF">KIH74_11905</name>
</gene>
<reference evidence="2 3" key="1">
    <citation type="submission" date="2021-05" db="EMBL/GenBank/DDBJ databases">
        <title>Kineosporia and Streptomyces sp. nov. two new marine actinobacteria isolated from Coral.</title>
        <authorList>
            <person name="Buangrab K."/>
            <person name="Sutthacheep M."/>
            <person name="Yeemin T."/>
            <person name="Harunari E."/>
            <person name="Igarashi Y."/>
            <person name="Kanchanasin P."/>
            <person name="Tanasupawat S."/>
            <person name="Phongsopitanun W."/>
        </authorList>
    </citation>
    <scope>NUCLEOTIDE SEQUENCE [LARGE SCALE GENOMIC DNA]</scope>
    <source>
        <strain evidence="2 3">J2-2</strain>
    </source>
</reference>
<sequence length="307" mass="33727">MTSFVQGDHTYLIPVLPGRGPDGRGRARTWDWPPNAREVTPAELAGLPIDLVVLQRPHELKLTREWTGRRPGTDVPAVYVEHNTPSGPAVSSMHPLAGHDDVPLVHVTRFNEMAWDNGLAPTRVVEHGIVDPGYLYTGDDASVAVVVNEPVRRARVAGTDLVARVAAEVPVDVYGMGVEQLPDHIPDVKGRVHEDVPQAELHRMLGRHRLYLHPYRWTSLGLSLIEAMTLGMPVLALATTEAPVAVPPGAGVVSNDLRVLTATARRWLADPQEAREIGLTARQYALSRYGLDRSLADWDAIVKEMLR</sequence>
<comment type="caution">
    <text evidence="2">The sequence shown here is derived from an EMBL/GenBank/DDBJ whole genome shotgun (WGS) entry which is preliminary data.</text>
</comment>
<dbReference type="SUPFAM" id="SSF53756">
    <property type="entry name" value="UDP-Glycosyltransferase/glycogen phosphorylase"/>
    <property type="match status" value="1"/>
</dbReference>
<dbReference type="EMBL" id="JAHBAY010000004">
    <property type="protein sequence ID" value="MBT0769631.1"/>
    <property type="molecule type" value="Genomic_DNA"/>
</dbReference>
<dbReference type="Gene3D" id="3.40.50.2000">
    <property type="entry name" value="Glycogen Phosphorylase B"/>
    <property type="match status" value="1"/>
</dbReference>
<organism evidence="2 3">
    <name type="scientific">Kineosporia corallincola</name>
    <dbReference type="NCBI Taxonomy" id="2835133"/>
    <lineage>
        <taxon>Bacteria</taxon>
        <taxon>Bacillati</taxon>
        <taxon>Actinomycetota</taxon>
        <taxon>Actinomycetes</taxon>
        <taxon>Kineosporiales</taxon>
        <taxon>Kineosporiaceae</taxon>
        <taxon>Kineosporia</taxon>
    </lineage>
</organism>
<dbReference type="RefSeq" id="WP_214155930.1">
    <property type="nucleotide sequence ID" value="NZ_JAHBAY010000004.1"/>
</dbReference>
<name>A0ABS5THH2_9ACTN</name>
<dbReference type="Proteomes" id="UP001197247">
    <property type="component" value="Unassembled WGS sequence"/>
</dbReference>
<evidence type="ECO:0000313" key="2">
    <source>
        <dbReference type="EMBL" id="MBT0769631.1"/>
    </source>
</evidence>
<evidence type="ECO:0000259" key="1">
    <source>
        <dbReference type="Pfam" id="PF13524"/>
    </source>
</evidence>
<keyword evidence="3" id="KW-1185">Reference proteome</keyword>
<dbReference type="Pfam" id="PF13524">
    <property type="entry name" value="Glyco_trans_1_2"/>
    <property type="match status" value="1"/>
</dbReference>
<feature type="domain" description="Spore protein YkvP/CgeB glycosyl transferase-like" evidence="1">
    <location>
        <begin position="167"/>
        <end position="297"/>
    </location>
</feature>
<evidence type="ECO:0000313" key="3">
    <source>
        <dbReference type="Proteomes" id="UP001197247"/>
    </source>
</evidence>
<dbReference type="InterPro" id="IPR055259">
    <property type="entry name" value="YkvP/CgeB_Glyco_trans-like"/>
</dbReference>
<proteinExistence type="predicted"/>
<accession>A0ABS5THH2</accession>
<protein>
    <submittedName>
        <fullName evidence="2">Glycosyltransferase</fullName>
    </submittedName>
</protein>